<dbReference type="Proteomes" id="UP001597417">
    <property type="component" value="Unassembled WGS sequence"/>
</dbReference>
<comment type="caution">
    <text evidence="1">The sequence shown here is derived from an EMBL/GenBank/DDBJ whole genome shotgun (WGS) entry which is preliminary data.</text>
</comment>
<gene>
    <name evidence="1" type="ORF">ACFSXZ_34125</name>
</gene>
<sequence length="61" mass="6332">MKENRLSLALLDREEAELLPTREALDGLTINNIIGINIAIAVGGIAGKVEAAAGQLFGGDD</sequence>
<accession>A0ABW5G2K0</accession>
<dbReference type="RefSeq" id="WP_378269910.1">
    <property type="nucleotide sequence ID" value="NZ_JBHUKR010000021.1"/>
</dbReference>
<reference evidence="2" key="1">
    <citation type="journal article" date="2019" name="Int. J. Syst. Evol. Microbiol.">
        <title>The Global Catalogue of Microorganisms (GCM) 10K type strain sequencing project: providing services to taxonomists for standard genome sequencing and annotation.</title>
        <authorList>
            <consortium name="The Broad Institute Genomics Platform"/>
            <consortium name="The Broad Institute Genome Sequencing Center for Infectious Disease"/>
            <person name="Wu L."/>
            <person name="Ma J."/>
        </authorList>
    </citation>
    <scope>NUCLEOTIDE SEQUENCE [LARGE SCALE GENOMIC DNA]</scope>
    <source>
        <strain evidence="2">CGMCC 4.7645</strain>
    </source>
</reference>
<evidence type="ECO:0000313" key="2">
    <source>
        <dbReference type="Proteomes" id="UP001597417"/>
    </source>
</evidence>
<organism evidence="1 2">
    <name type="scientific">Amycolatopsis pigmentata</name>
    <dbReference type="NCBI Taxonomy" id="450801"/>
    <lineage>
        <taxon>Bacteria</taxon>
        <taxon>Bacillati</taxon>
        <taxon>Actinomycetota</taxon>
        <taxon>Actinomycetes</taxon>
        <taxon>Pseudonocardiales</taxon>
        <taxon>Pseudonocardiaceae</taxon>
        <taxon>Amycolatopsis</taxon>
    </lineage>
</organism>
<name>A0ABW5G2K0_9PSEU</name>
<dbReference type="EMBL" id="JBHUKR010000021">
    <property type="protein sequence ID" value="MFD2421381.1"/>
    <property type="molecule type" value="Genomic_DNA"/>
</dbReference>
<protein>
    <submittedName>
        <fullName evidence="1">Uncharacterized protein</fullName>
    </submittedName>
</protein>
<evidence type="ECO:0000313" key="1">
    <source>
        <dbReference type="EMBL" id="MFD2421381.1"/>
    </source>
</evidence>
<keyword evidence="2" id="KW-1185">Reference proteome</keyword>
<proteinExistence type="predicted"/>